<comment type="caution">
    <text evidence="2">The sequence shown here is derived from an EMBL/GenBank/DDBJ whole genome shotgun (WGS) entry which is preliminary data.</text>
</comment>
<dbReference type="AlphaFoldDB" id="A0A0F4TAW2"/>
<dbReference type="EMBL" id="LACD01000022">
    <property type="protein sequence ID" value="KJZ41568.1"/>
    <property type="molecule type" value="Genomic_DNA"/>
</dbReference>
<dbReference type="PROSITE" id="PS51257">
    <property type="entry name" value="PROKAR_LIPOPROTEIN"/>
    <property type="match status" value="1"/>
</dbReference>
<sequence length="139" mass="14601">MRNTLIAMALLALVGCATSPVPNARAVSAPADRLLAHQADLPGAGKITVIRDSGFLGSGCYATIFLNGDRAAKLDPKEKATFILPPGEWVVGAALEGGGLCGTNEKRTETETILKQGQEKYFRVFSSPDSGLDVRPTSL</sequence>
<dbReference type="Proteomes" id="UP000033500">
    <property type="component" value="Unassembled WGS sequence"/>
</dbReference>
<proteinExistence type="predicted"/>
<organism evidence="2 3">
    <name type="scientific">Pseudomonas fluorescens</name>
    <dbReference type="NCBI Taxonomy" id="294"/>
    <lineage>
        <taxon>Bacteria</taxon>
        <taxon>Pseudomonadati</taxon>
        <taxon>Pseudomonadota</taxon>
        <taxon>Gammaproteobacteria</taxon>
        <taxon>Pseudomonadales</taxon>
        <taxon>Pseudomonadaceae</taxon>
        <taxon>Pseudomonas</taxon>
    </lineage>
</organism>
<name>A0A0F4TAW2_PSEFL</name>
<evidence type="ECO:0000313" key="2">
    <source>
        <dbReference type="EMBL" id="KJZ41568.1"/>
    </source>
</evidence>
<feature type="signal peptide" evidence="1">
    <location>
        <begin position="1"/>
        <end position="24"/>
    </location>
</feature>
<protein>
    <recommendedName>
        <fullName evidence="4">Lipoprotein</fullName>
    </recommendedName>
</protein>
<reference evidence="2 3" key="1">
    <citation type="submission" date="2015-03" db="EMBL/GenBank/DDBJ databases">
        <title>Comparative genomics of Pseudomonas insights into diversity of traits involved in vanlence and defense.</title>
        <authorList>
            <person name="Qin Y."/>
        </authorList>
    </citation>
    <scope>NUCLEOTIDE SEQUENCE [LARGE SCALE GENOMIC DNA]</scope>
    <source>
        <strain evidence="2 3">C3</strain>
    </source>
</reference>
<dbReference type="RefSeq" id="WP_046047641.1">
    <property type="nucleotide sequence ID" value="NZ_LACD01000022.1"/>
</dbReference>
<feature type="chain" id="PRO_5002478712" description="Lipoprotein" evidence="1">
    <location>
        <begin position="25"/>
        <end position="139"/>
    </location>
</feature>
<evidence type="ECO:0000313" key="3">
    <source>
        <dbReference type="Proteomes" id="UP000033500"/>
    </source>
</evidence>
<dbReference type="PATRIC" id="fig|294.131.peg.2341"/>
<evidence type="ECO:0008006" key="4">
    <source>
        <dbReference type="Google" id="ProtNLM"/>
    </source>
</evidence>
<evidence type="ECO:0000256" key="1">
    <source>
        <dbReference type="SAM" id="SignalP"/>
    </source>
</evidence>
<keyword evidence="1" id="KW-0732">Signal</keyword>
<accession>A0A0F4TAW2</accession>
<gene>
    <name evidence="2" type="ORF">VC34_17395</name>
</gene>